<dbReference type="Gene3D" id="3.40.710.10">
    <property type="entry name" value="DD-peptidase/beta-lactamase superfamily"/>
    <property type="match status" value="1"/>
</dbReference>
<feature type="compositionally biased region" description="Acidic residues" evidence="4">
    <location>
        <begin position="746"/>
        <end position="757"/>
    </location>
</feature>
<dbReference type="AlphaFoldDB" id="A0A1I1XRN7"/>
<protein>
    <submittedName>
        <fullName evidence="7">Penicillin-binding protein 2B</fullName>
    </submittedName>
</protein>
<dbReference type="Gene3D" id="3.90.1310.10">
    <property type="entry name" value="Penicillin-binding protein 2a (Domain 2)"/>
    <property type="match status" value="1"/>
</dbReference>
<dbReference type="GO" id="GO:0005886">
    <property type="term" value="C:plasma membrane"/>
    <property type="evidence" value="ECO:0007669"/>
    <property type="project" value="TreeGrafter"/>
</dbReference>
<dbReference type="OrthoDB" id="9804124at2"/>
<keyword evidence="8" id="KW-1185">Reference proteome</keyword>
<dbReference type="Pfam" id="PF00905">
    <property type="entry name" value="Transpeptidase"/>
    <property type="match status" value="1"/>
</dbReference>
<keyword evidence="5" id="KW-0812">Transmembrane</keyword>
<feature type="compositionally biased region" description="Low complexity" evidence="4">
    <location>
        <begin position="713"/>
        <end position="731"/>
    </location>
</feature>
<feature type="transmembrane region" description="Helical" evidence="5">
    <location>
        <begin position="9"/>
        <end position="29"/>
    </location>
</feature>
<evidence type="ECO:0000256" key="2">
    <source>
        <dbReference type="ARBA" id="ARBA00007171"/>
    </source>
</evidence>
<keyword evidence="3 5" id="KW-0472">Membrane</keyword>
<dbReference type="Pfam" id="PF03717">
    <property type="entry name" value="PBP_dimer"/>
    <property type="match status" value="1"/>
</dbReference>
<dbReference type="SMART" id="SM00740">
    <property type="entry name" value="PASTA"/>
    <property type="match status" value="2"/>
</dbReference>
<dbReference type="RefSeq" id="WP_046230408.1">
    <property type="nucleotide sequence ID" value="NZ_FONN01000001.1"/>
</dbReference>
<keyword evidence="5" id="KW-1133">Transmembrane helix</keyword>
<organism evidence="7 8">
    <name type="scientific">Paenibacillus algorifonticola</name>
    <dbReference type="NCBI Taxonomy" id="684063"/>
    <lineage>
        <taxon>Bacteria</taxon>
        <taxon>Bacillati</taxon>
        <taxon>Bacillota</taxon>
        <taxon>Bacilli</taxon>
        <taxon>Bacillales</taxon>
        <taxon>Paenibacillaceae</taxon>
        <taxon>Paenibacillus</taxon>
    </lineage>
</organism>
<dbReference type="SUPFAM" id="SSF54184">
    <property type="entry name" value="Penicillin-binding protein 2x (pbp-2x), c-terminal domain"/>
    <property type="match status" value="2"/>
</dbReference>
<evidence type="ECO:0000256" key="1">
    <source>
        <dbReference type="ARBA" id="ARBA00004370"/>
    </source>
</evidence>
<feature type="domain" description="PASTA" evidence="6">
    <location>
        <begin position="595"/>
        <end position="655"/>
    </location>
</feature>
<dbReference type="InterPro" id="IPR001460">
    <property type="entry name" value="PCN-bd_Tpept"/>
</dbReference>
<gene>
    <name evidence="7" type="ORF">SAMN04487969_10143</name>
</gene>
<dbReference type="EMBL" id="FONN01000001">
    <property type="protein sequence ID" value="SFE09985.1"/>
    <property type="molecule type" value="Genomic_DNA"/>
</dbReference>
<dbReference type="SUPFAM" id="SSF56601">
    <property type="entry name" value="beta-lactamase/transpeptidase-like"/>
    <property type="match status" value="1"/>
</dbReference>
<dbReference type="CDD" id="cd06576">
    <property type="entry name" value="PASTA_Pbp2x-like_1"/>
    <property type="match status" value="1"/>
</dbReference>
<evidence type="ECO:0000256" key="5">
    <source>
        <dbReference type="SAM" id="Phobius"/>
    </source>
</evidence>
<proteinExistence type="inferred from homology"/>
<dbReference type="InterPro" id="IPR036138">
    <property type="entry name" value="PBP_dimer_sf"/>
</dbReference>
<dbReference type="SUPFAM" id="SSF56519">
    <property type="entry name" value="Penicillin binding protein dimerisation domain"/>
    <property type="match status" value="1"/>
</dbReference>
<reference evidence="8" key="1">
    <citation type="submission" date="2016-10" db="EMBL/GenBank/DDBJ databases">
        <authorList>
            <person name="Varghese N."/>
            <person name="Submissions S."/>
        </authorList>
    </citation>
    <scope>NUCLEOTIDE SEQUENCE [LARGE SCALE GENOMIC DNA]</scope>
    <source>
        <strain evidence="8">CGMCC 1.10223</strain>
    </source>
</reference>
<dbReference type="InterPro" id="IPR050515">
    <property type="entry name" value="Beta-lactam/transpept"/>
</dbReference>
<comment type="similarity">
    <text evidence="2">Belongs to the transpeptidase family.</text>
</comment>
<evidence type="ECO:0000256" key="4">
    <source>
        <dbReference type="SAM" id="MobiDB-lite"/>
    </source>
</evidence>
<evidence type="ECO:0000313" key="8">
    <source>
        <dbReference type="Proteomes" id="UP000183410"/>
    </source>
</evidence>
<accession>A0A1I1XRN7</accession>
<dbReference type="InterPro" id="IPR005311">
    <property type="entry name" value="PBP_dimer"/>
</dbReference>
<dbReference type="GO" id="GO:0008658">
    <property type="term" value="F:penicillin binding"/>
    <property type="evidence" value="ECO:0007669"/>
    <property type="project" value="InterPro"/>
</dbReference>
<dbReference type="PANTHER" id="PTHR30627:SF1">
    <property type="entry name" value="PEPTIDOGLYCAN D,D-TRANSPEPTIDASE FTSI"/>
    <property type="match status" value="1"/>
</dbReference>
<dbReference type="InterPro" id="IPR005543">
    <property type="entry name" value="PASTA_dom"/>
</dbReference>
<evidence type="ECO:0000313" key="7">
    <source>
        <dbReference type="EMBL" id="SFE09985.1"/>
    </source>
</evidence>
<name>A0A1I1XRN7_9BACL</name>
<evidence type="ECO:0000256" key="3">
    <source>
        <dbReference type="ARBA" id="ARBA00023136"/>
    </source>
</evidence>
<evidence type="ECO:0000259" key="6">
    <source>
        <dbReference type="PROSITE" id="PS51178"/>
    </source>
</evidence>
<sequence length="757" mass="83340">MVKRIRMRTLFFGGVITLLFLILIGRIFWVQVIDRDTWYTMAKERWADTETLVANRGTITDRNGNVLAMDALAYNVAVSPKQIDSLDIADDVVEGLNAILNKPQDELRKIVTAQNDKGEYYAQREIRDGGWNIDKPLADKIKELRDELKKETKVNDVGIYLYDDQKRYYPRNTMASQLLGYVDKDGIALAGIESFFNDKLQGTNGEIKYEKDGKRVQLAEGDVVYEPVVDGQDIMLTLDNEIQHYVEDAIKEVADKYQPKSITAIAADPNTMEILAMANYPTFNPNTYWDTNFENAYNHAIKSLYEPGSTFKIVTLAAAVEEGLFNPNAEFQSGSINVPGNPVRDSNRVGWGKISYLEGLKHSSNVAFVKLGWQMLGGEKLVDYINRFGFGQPTGIQLGNESKGVNNINLSIPSDIARASFGQGPVSVTPIQQIAAVAAVANGGNLIQPQIIKQIYDPNTNTTQKFEPKVVRKVISEDTSKKVGEYLEQVVSDQVNGTGRNAYIEGYRVAGKTGTAQKIINGKYSKNKYVVSFIGYAPVENPKVVVYIVVDEPNDPLAGGGTVAAPAFKEIVYKTLRHMGIMPENATEESTTDKKTPTVQLPDVTEMNLSQAQAELKARNVTFEVVGTGTTVVKQVPAAGENIAGAQRVYLVTEQQDKLTIPDMTGLSLRDALEIASLMNVQLLAEGEGFIISQKEDKQGDERILRVQLSPPTGAEGAITAEEALANAQNEEGTEEEASSGGSMQDDVEDTEEVQEQ</sequence>
<dbReference type="PROSITE" id="PS51178">
    <property type="entry name" value="PASTA"/>
    <property type="match status" value="1"/>
</dbReference>
<dbReference type="Pfam" id="PF03793">
    <property type="entry name" value="PASTA"/>
    <property type="match status" value="1"/>
</dbReference>
<dbReference type="InterPro" id="IPR012338">
    <property type="entry name" value="Beta-lactam/transpept-like"/>
</dbReference>
<dbReference type="PANTHER" id="PTHR30627">
    <property type="entry name" value="PEPTIDOGLYCAN D,D-TRANSPEPTIDASE"/>
    <property type="match status" value="1"/>
</dbReference>
<comment type="subcellular location">
    <subcellularLocation>
        <location evidence="1">Membrane</location>
    </subcellularLocation>
</comment>
<dbReference type="Gene3D" id="3.30.10.20">
    <property type="match status" value="1"/>
</dbReference>
<dbReference type="Proteomes" id="UP000183410">
    <property type="component" value="Unassembled WGS sequence"/>
</dbReference>
<dbReference type="GO" id="GO:0071555">
    <property type="term" value="P:cell wall organization"/>
    <property type="evidence" value="ECO:0007669"/>
    <property type="project" value="TreeGrafter"/>
</dbReference>
<feature type="region of interest" description="Disordered" evidence="4">
    <location>
        <begin position="709"/>
        <end position="757"/>
    </location>
</feature>